<sequence>MIRALIVAVMLASLGGCLADDSSRAVRTIGEIQKSEYRAEYNSAKSVDVVSRCMMQTLDGYRTEQNTHPYAGVELLKAGPNQEMTLIMPSRPVAGKSRPEAELLFLIENLRVETGGTRSRIWVNPTIHSPAPQVSLNMLSNIVKACL</sequence>
<name>A0AA86N395_9BACT</name>
<dbReference type="Proteomes" id="UP001179121">
    <property type="component" value="Chromosome"/>
</dbReference>
<dbReference type="EMBL" id="OX365700">
    <property type="protein sequence ID" value="CAI4034043.1"/>
    <property type="molecule type" value="Genomic_DNA"/>
</dbReference>
<keyword evidence="3" id="KW-1185">Reference proteome</keyword>
<evidence type="ECO:0000256" key="1">
    <source>
        <dbReference type="SAM" id="SignalP"/>
    </source>
</evidence>
<dbReference type="RefSeq" id="WP_289271463.1">
    <property type="nucleotide sequence ID" value="NZ_OX365700.1"/>
</dbReference>
<keyword evidence="1" id="KW-0732">Signal</keyword>
<gene>
    <name evidence="2" type="ORF">DNFV4_04486</name>
</gene>
<feature type="chain" id="PRO_5041733623" description="Lipoprotein" evidence="1">
    <location>
        <begin position="20"/>
        <end position="147"/>
    </location>
</feature>
<organism evidence="2 3">
    <name type="scientific">Nitrospira tepida</name>
    <dbReference type="NCBI Taxonomy" id="2973512"/>
    <lineage>
        <taxon>Bacteria</taxon>
        <taxon>Pseudomonadati</taxon>
        <taxon>Nitrospirota</taxon>
        <taxon>Nitrospiria</taxon>
        <taxon>Nitrospirales</taxon>
        <taxon>Nitrospiraceae</taxon>
        <taxon>Nitrospira</taxon>
    </lineage>
</organism>
<evidence type="ECO:0000313" key="2">
    <source>
        <dbReference type="EMBL" id="CAI4034043.1"/>
    </source>
</evidence>
<dbReference type="KEGG" id="nti:DNFV4_04486"/>
<evidence type="ECO:0000313" key="3">
    <source>
        <dbReference type="Proteomes" id="UP001179121"/>
    </source>
</evidence>
<protein>
    <recommendedName>
        <fullName evidence="4">Lipoprotein</fullName>
    </recommendedName>
</protein>
<feature type="signal peptide" evidence="1">
    <location>
        <begin position="1"/>
        <end position="19"/>
    </location>
</feature>
<accession>A0AA86N395</accession>
<dbReference type="PROSITE" id="PS51257">
    <property type="entry name" value="PROKAR_LIPOPROTEIN"/>
    <property type="match status" value="1"/>
</dbReference>
<evidence type="ECO:0008006" key="4">
    <source>
        <dbReference type="Google" id="ProtNLM"/>
    </source>
</evidence>
<reference evidence="2" key="1">
    <citation type="submission" date="2022-10" db="EMBL/GenBank/DDBJ databases">
        <authorList>
            <person name="Koch H."/>
        </authorList>
    </citation>
    <scope>NUCLEOTIDE SEQUENCE</scope>
    <source>
        <strain evidence="2">DNF</strain>
    </source>
</reference>
<proteinExistence type="predicted"/>
<dbReference type="AlphaFoldDB" id="A0AA86N395"/>